<dbReference type="STRING" id="1838285.SCAL_001177"/>
<keyword evidence="3" id="KW-1185">Reference proteome</keyword>
<dbReference type="Gene3D" id="3.30.9.10">
    <property type="entry name" value="D-Amino Acid Oxidase, subunit A, domain 2"/>
    <property type="match status" value="1"/>
</dbReference>
<comment type="caution">
    <text evidence="2">The sequence shown here is derived from an EMBL/GenBank/DDBJ whole genome shotgun (WGS) entry which is preliminary data.</text>
</comment>
<dbReference type="Proteomes" id="UP000186940">
    <property type="component" value="Unassembled WGS sequence"/>
</dbReference>
<protein>
    <submittedName>
        <fullName evidence="2">Geranylgeranyl reductase family protein</fullName>
    </submittedName>
</protein>
<dbReference type="InterPro" id="IPR011777">
    <property type="entry name" value="Geranylgeranyl_Rdtase_fam"/>
</dbReference>
<feature type="domain" description="FAD-binding" evidence="1">
    <location>
        <begin position="3"/>
        <end position="312"/>
    </location>
</feature>
<evidence type="ECO:0000259" key="1">
    <source>
        <dbReference type="Pfam" id="PF01494"/>
    </source>
</evidence>
<gene>
    <name evidence="2" type="ORF">SCAL_001177</name>
</gene>
<dbReference type="InterPro" id="IPR050407">
    <property type="entry name" value="Geranylgeranyl_reductase"/>
</dbReference>
<dbReference type="EMBL" id="LYOS01000003">
    <property type="protein sequence ID" value="OFV67802.1"/>
    <property type="molecule type" value="Genomic_DNA"/>
</dbReference>
<dbReference type="NCBIfam" id="TIGR02032">
    <property type="entry name" value="GG-red-SF"/>
    <property type="match status" value="1"/>
</dbReference>
<proteinExistence type="predicted"/>
<accession>A0A1F2PA24</accession>
<evidence type="ECO:0000313" key="3">
    <source>
        <dbReference type="Proteomes" id="UP000186940"/>
    </source>
</evidence>
<dbReference type="GO" id="GO:0071949">
    <property type="term" value="F:FAD binding"/>
    <property type="evidence" value="ECO:0007669"/>
    <property type="project" value="InterPro"/>
</dbReference>
<dbReference type="PANTHER" id="PTHR42685:SF18">
    <property type="entry name" value="DIGERANYLGERANYLGLYCEROPHOSPHOLIPID REDUCTASE"/>
    <property type="match status" value="1"/>
</dbReference>
<dbReference type="InterPro" id="IPR036188">
    <property type="entry name" value="FAD/NAD-bd_sf"/>
</dbReference>
<reference evidence="2" key="1">
    <citation type="submission" date="2016-05" db="EMBL/GenBank/DDBJ databases">
        <title>Microbial consortia oxidize butane by reversing methanogenesis.</title>
        <authorList>
            <person name="Laso-Perez R."/>
            <person name="Richter M."/>
            <person name="Wegener G."/>
            <person name="Musat F."/>
        </authorList>
    </citation>
    <scope>NUCLEOTIDE SEQUENCE [LARGE SCALE GENOMIC DNA]</scope>
    <source>
        <strain evidence="2">BOX2</strain>
    </source>
</reference>
<dbReference type="PRINTS" id="PR00420">
    <property type="entry name" value="RNGMNOXGNASE"/>
</dbReference>
<dbReference type="Gene3D" id="3.50.50.60">
    <property type="entry name" value="FAD/NAD(P)-binding domain"/>
    <property type="match status" value="1"/>
</dbReference>
<name>A0A1F2PA24_9EURY</name>
<dbReference type="GO" id="GO:0016628">
    <property type="term" value="F:oxidoreductase activity, acting on the CH-CH group of donors, NAD or NADP as acceptor"/>
    <property type="evidence" value="ECO:0007669"/>
    <property type="project" value="InterPro"/>
</dbReference>
<dbReference type="AlphaFoldDB" id="A0A1F2PA24"/>
<organism evidence="2 3">
    <name type="scientific">Candidatus Syntropharchaeum caldarium</name>
    <dbReference type="NCBI Taxonomy" id="1838285"/>
    <lineage>
        <taxon>Archaea</taxon>
        <taxon>Methanobacteriati</taxon>
        <taxon>Methanobacteriota</taxon>
        <taxon>Stenosarchaea group</taxon>
        <taxon>Methanomicrobia</taxon>
        <taxon>Methanosarcinales</taxon>
        <taxon>ANME-2 cluster</taxon>
        <taxon>Candidatus Syntropharchaeum</taxon>
    </lineage>
</organism>
<evidence type="ECO:0000313" key="2">
    <source>
        <dbReference type="EMBL" id="OFV67802.1"/>
    </source>
</evidence>
<dbReference type="PANTHER" id="PTHR42685">
    <property type="entry name" value="GERANYLGERANYL DIPHOSPHATE REDUCTASE"/>
    <property type="match status" value="1"/>
</dbReference>
<dbReference type="InterPro" id="IPR002938">
    <property type="entry name" value="FAD-bd"/>
</dbReference>
<dbReference type="Pfam" id="PF01494">
    <property type="entry name" value="FAD_binding_3"/>
    <property type="match status" value="1"/>
</dbReference>
<sequence>MKFDVAIVGGGPCGAIAGKYAAMHGAKTVIIEEHPAIGEPVQCAGIVSTRAVAACELDRGNFLIRSVQGAFVNAFHHRLKIDGHSEKAWIVDRRLFDRELVDHAMDAGCALFLRSKVLNSSRGRLELRISGEREFIDADVIIAAEGVSRKITRSYLGDSNLPKIIPGIQAEVSCEFEDSRFVELFLGESIAPGFFAWMIPTEEGFGRVGLCVADGSGRLPLRYLQKLIKEHPSITGSITDMVIGGIPIGMARRTVADGFLAVGDAAGQVKPTTGGGIYTGAVCAKIAGSVAAEAALEGDTQEKKLLEYEHRWRKSIGRELAIGFAFHRWFSRLDDSTLSQLLEFLSEPEIKEMIEEFGDIDRPSILLKKLARLPKMKAASFALALMKSF</sequence>
<dbReference type="SUPFAM" id="SSF51905">
    <property type="entry name" value="FAD/NAD(P)-binding domain"/>
    <property type="match status" value="1"/>
</dbReference>